<feature type="signal peptide" evidence="1">
    <location>
        <begin position="1"/>
        <end position="21"/>
    </location>
</feature>
<dbReference type="Proteomes" id="UP001162480">
    <property type="component" value="Chromosome 27"/>
</dbReference>
<gene>
    <name evidence="2" type="ORF">OCTVUL_1B024195</name>
</gene>
<dbReference type="EMBL" id="OX597840">
    <property type="protein sequence ID" value="CAI9741599.1"/>
    <property type="molecule type" value="Genomic_DNA"/>
</dbReference>
<evidence type="ECO:0000313" key="3">
    <source>
        <dbReference type="Proteomes" id="UP001162480"/>
    </source>
</evidence>
<reference evidence="2" key="1">
    <citation type="submission" date="2023-08" db="EMBL/GenBank/DDBJ databases">
        <authorList>
            <person name="Alioto T."/>
            <person name="Alioto T."/>
            <person name="Gomez Garrido J."/>
        </authorList>
    </citation>
    <scope>NUCLEOTIDE SEQUENCE</scope>
</reference>
<evidence type="ECO:0000256" key="1">
    <source>
        <dbReference type="SAM" id="SignalP"/>
    </source>
</evidence>
<name>A0AA36BX28_OCTVU</name>
<accession>A0AA36BX28</accession>
<feature type="chain" id="PRO_5041233019" description="Secreted protein" evidence="1">
    <location>
        <begin position="22"/>
        <end position="68"/>
    </location>
</feature>
<organism evidence="2 3">
    <name type="scientific">Octopus vulgaris</name>
    <name type="common">Common octopus</name>
    <dbReference type="NCBI Taxonomy" id="6645"/>
    <lineage>
        <taxon>Eukaryota</taxon>
        <taxon>Metazoa</taxon>
        <taxon>Spiralia</taxon>
        <taxon>Lophotrochozoa</taxon>
        <taxon>Mollusca</taxon>
        <taxon>Cephalopoda</taxon>
        <taxon>Coleoidea</taxon>
        <taxon>Octopodiformes</taxon>
        <taxon>Octopoda</taxon>
        <taxon>Incirrata</taxon>
        <taxon>Octopodidae</taxon>
        <taxon>Octopus</taxon>
    </lineage>
</organism>
<evidence type="ECO:0000313" key="2">
    <source>
        <dbReference type="EMBL" id="CAI9741599.1"/>
    </source>
</evidence>
<keyword evidence="1" id="KW-0732">Signal</keyword>
<evidence type="ECO:0008006" key="4">
    <source>
        <dbReference type="Google" id="ProtNLM"/>
    </source>
</evidence>
<dbReference type="AlphaFoldDB" id="A0AA36BX28"/>
<keyword evidence="3" id="KW-1185">Reference proteome</keyword>
<sequence>MVSLMLLRLLLLLVIMQTNECGVGSSVVGDVLRCSEDGDESVGSDDIEVDDKACDADKSRLGIQWRGC</sequence>
<protein>
    <recommendedName>
        <fullName evidence="4">Secreted protein</fullName>
    </recommendedName>
</protein>
<proteinExistence type="predicted"/>